<reference evidence="2" key="1">
    <citation type="submission" date="2018-11" db="EMBL/GenBank/DDBJ databases">
        <title>Genome sequencing of a novel mesophilic and cellulolytic organism within the genus Hungateiclostridium.</title>
        <authorList>
            <person name="Rettenmaier R."/>
            <person name="Liebl W."/>
            <person name="Zverlov V."/>
        </authorList>
    </citation>
    <scope>NUCLEOTIDE SEQUENCE [LARGE SCALE GENOMIC DNA]</scope>
    <source>
        <strain evidence="2">N2K1</strain>
    </source>
</reference>
<comment type="caution">
    <text evidence="1">The sequence shown here is derived from an EMBL/GenBank/DDBJ whole genome shotgun (WGS) entry which is preliminary data.</text>
</comment>
<accession>A0A4Q0I9G3</accession>
<dbReference type="RefSeq" id="WP_069194547.1">
    <property type="nucleotide sequence ID" value="NZ_RLII01000001.1"/>
</dbReference>
<dbReference type="AlphaFoldDB" id="A0A4Q0I9G3"/>
<evidence type="ECO:0000313" key="1">
    <source>
        <dbReference type="EMBL" id="RXE60707.1"/>
    </source>
</evidence>
<organism evidence="1 2">
    <name type="scientific">Acetivibrio mesophilus</name>
    <dbReference type="NCBI Taxonomy" id="2487273"/>
    <lineage>
        <taxon>Bacteria</taxon>
        <taxon>Bacillati</taxon>
        <taxon>Bacillota</taxon>
        <taxon>Clostridia</taxon>
        <taxon>Eubacteriales</taxon>
        <taxon>Oscillospiraceae</taxon>
        <taxon>Acetivibrio</taxon>
    </lineage>
</organism>
<name>A0A4Q0I9G3_9FIRM</name>
<proteinExistence type="predicted"/>
<evidence type="ECO:0000313" key="2">
    <source>
        <dbReference type="Proteomes" id="UP000289166"/>
    </source>
</evidence>
<dbReference type="Proteomes" id="UP000289166">
    <property type="component" value="Unassembled WGS sequence"/>
</dbReference>
<dbReference type="EMBL" id="RLII01000001">
    <property type="protein sequence ID" value="RXE60707.1"/>
    <property type="molecule type" value="Genomic_DNA"/>
</dbReference>
<protein>
    <submittedName>
        <fullName evidence="1">Uncharacterized protein</fullName>
    </submittedName>
</protein>
<gene>
    <name evidence="1" type="ORF">EFD62_01955</name>
</gene>
<sequence>MGVVKINDLVHTNQSIEFYTNLLTHMMQQQSTALINGNVEDFIKWFELDSYNEYYLRRWFNGYAVKFENPSECEYEIEGFREESSNRYYVKVTFRLKYKSYDAEDVTFSYVIIRDEEAFKIVSQTYKIHDKPWKDDETETKSFSIGSTGIIFRTESLNQEERYHNELLQSKEVIEIFKNSCDPLSANLYARAVSKSVRFRNTHPEIDCAAFLSDLMTLRVAKLSFLLGDCDFATYAKRINAFSKKNIISKTNEAQHNDGEISIRELSLLPQFNIDEVFASRNSEHFMEASCAELTSFYGSILRAGGMKGTNVFIVTQPFHYLTVFKLDKGYYIINVNDIMPMTENRLYGDNEVTRIFSPVYFLDSSGQSNMPFEVYEEVSKFFAKGIPLFKIPKMNKQVNTLPCGVEPEFSIKNCNTPIELSMKLKKYVLKMSKDWPYSPFTWAKYSYQTLLVDKLQAYLISSIKAMECIKAANLYNSIEELFDWIRKNIKPGSIFPENDRLMTADQVLRNRKGNPKDVALLISSLAILMKICKGAGIAISDRTAYAVLFDGDGEVIIYNAQTLERVSKINETVIFAFDENVGYSIYKMNENTPVWLQKII</sequence>
<keyword evidence="2" id="KW-1185">Reference proteome</keyword>